<protein>
    <recommendedName>
        <fullName evidence="3">Protein Wnt</fullName>
    </recommendedName>
</protein>
<sequence>MLSPDVIQIAPRRGGMSSKLMFAEGDIPRCHPNYRLVRRVPSKLSLDQEGAILRCNLNYGSVKKVPCHSKMSHEACHNFEWHEESII</sequence>
<organism evidence="1 2">
    <name type="scientific">Caerostris darwini</name>
    <dbReference type="NCBI Taxonomy" id="1538125"/>
    <lineage>
        <taxon>Eukaryota</taxon>
        <taxon>Metazoa</taxon>
        <taxon>Ecdysozoa</taxon>
        <taxon>Arthropoda</taxon>
        <taxon>Chelicerata</taxon>
        <taxon>Arachnida</taxon>
        <taxon>Araneae</taxon>
        <taxon>Araneomorphae</taxon>
        <taxon>Entelegynae</taxon>
        <taxon>Araneoidea</taxon>
        <taxon>Araneidae</taxon>
        <taxon>Caerostris</taxon>
    </lineage>
</organism>
<dbReference type="AlphaFoldDB" id="A0AAV4SCD5"/>
<comment type="caution">
    <text evidence="1">The sequence shown here is derived from an EMBL/GenBank/DDBJ whole genome shotgun (WGS) entry which is preliminary data.</text>
</comment>
<evidence type="ECO:0000313" key="1">
    <source>
        <dbReference type="EMBL" id="GIY31654.1"/>
    </source>
</evidence>
<name>A0AAV4SCD5_9ARAC</name>
<gene>
    <name evidence="1" type="ORF">CDAR_436721</name>
</gene>
<dbReference type="EMBL" id="BPLQ01007705">
    <property type="protein sequence ID" value="GIY31654.1"/>
    <property type="molecule type" value="Genomic_DNA"/>
</dbReference>
<reference evidence="1 2" key="1">
    <citation type="submission" date="2021-06" db="EMBL/GenBank/DDBJ databases">
        <title>Caerostris darwini draft genome.</title>
        <authorList>
            <person name="Kono N."/>
            <person name="Arakawa K."/>
        </authorList>
    </citation>
    <scope>NUCLEOTIDE SEQUENCE [LARGE SCALE GENOMIC DNA]</scope>
</reference>
<proteinExistence type="predicted"/>
<evidence type="ECO:0000313" key="2">
    <source>
        <dbReference type="Proteomes" id="UP001054837"/>
    </source>
</evidence>
<keyword evidence="2" id="KW-1185">Reference proteome</keyword>
<dbReference type="Proteomes" id="UP001054837">
    <property type="component" value="Unassembled WGS sequence"/>
</dbReference>
<accession>A0AAV4SCD5</accession>
<evidence type="ECO:0008006" key="3">
    <source>
        <dbReference type="Google" id="ProtNLM"/>
    </source>
</evidence>